<accession>A0A4R8XMS4</accession>
<dbReference type="EMBL" id="SOGN01000046">
    <property type="protein sequence ID" value="TFC79218.1"/>
    <property type="molecule type" value="Genomic_DNA"/>
</dbReference>
<keyword evidence="1" id="KW-0812">Transmembrane</keyword>
<evidence type="ECO:0000313" key="3">
    <source>
        <dbReference type="Proteomes" id="UP000298433"/>
    </source>
</evidence>
<dbReference type="RefSeq" id="WP_134370442.1">
    <property type="nucleotide sequence ID" value="NZ_SOGN01000046.1"/>
</dbReference>
<proteinExistence type="predicted"/>
<keyword evidence="1" id="KW-1133">Transmembrane helix</keyword>
<organism evidence="2 3">
    <name type="scientific">Cryobacterium cheniae</name>
    <dbReference type="NCBI Taxonomy" id="1259262"/>
    <lineage>
        <taxon>Bacteria</taxon>
        <taxon>Bacillati</taxon>
        <taxon>Actinomycetota</taxon>
        <taxon>Actinomycetes</taxon>
        <taxon>Micrococcales</taxon>
        <taxon>Microbacteriaceae</taxon>
        <taxon>Cryobacterium</taxon>
    </lineage>
</organism>
<dbReference type="OrthoDB" id="5126074at2"/>
<protein>
    <submittedName>
        <fullName evidence="2">DUF3618 domain-containing protein</fullName>
    </submittedName>
</protein>
<feature type="transmembrane region" description="Helical" evidence="1">
    <location>
        <begin position="88"/>
        <end position="108"/>
    </location>
</feature>
<dbReference type="Proteomes" id="UP000298433">
    <property type="component" value="Unassembled WGS sequence"/>
</dbReference>
<keyword evidence="1" id="KW-0472">Membrane</keyword>
<evidence type="ECO:0000256" key="1">
    <source>
        <dbReference type="SAM" id="Phobius"/>
    </source>
</evidence>
<name>A0A4R8XMS4_9MICO</name>
<dbReference type="AlphaFoldDB" id="A0A4R8XMS4"/>
<gene>
    <name evidence="2" type="ORF">E3T23_11110</name>
</gene>
<comment type="caution">
    <text evidence="2">The sequence shown here is derived from an EMBL/GenBank/DDBJ whole genome shotgun (WGS) entry which is preliminary data.</text>
</comment>
<keyword evidence="3" id="KW-1185">Reference proteome</keyword>
<sequence length="114" mass="12435">MSTEVNKSTAKTIVVQSTDEAASGTVDVVKAVPRSKTELRDEATRARVELAQTLDAIEYKLNVPRQMRVRSRLLKVRLRDLGEKNPRVLAGIVLGAVSAAVGAVWLGVKAVQRR</sequence>
<evidence type="ECO:0000313" key="2">
    <source>
        <dbReference type="EMBL" id="TFC79218.1"/>
    </source>
</evidence>
<reference evidence="2 3" key="1">
    <citation type="submission" date="2019-03" db="EMBL/GenBank/DDBJ databases">
        <title>Genomics of glacier-inhabiting Cryobacterium strains.</title>
        <authorList>
            <person name="Liu Q."/>
            <person name="Xin Y.-H."/>
        </authorList>
    </citation>
    <scope>NUCLEOTIDE SEQUENCE [LARGE SCALE GENOMIC DNA]</scope>
    <source>
        <strain evidence="2 3">TMT2-48-2</strain>
    </source>
</reference>